<dbReference type="Pfam" id="PF12697">
    <property type="entry name" value="Abhydrolase_6"/>
    <property type="match status" value="1"/>
</dbReference>
<dbReference type="PANTHER" id="PTHR43798">
    <property type="entry name" value="MONOACYLGLYCEROL LIPASE"/>
    <property type="match status" value="1"/>
</dbReference>
<dbReference type="Proteomes" id="UP000247612">
    <property type="component" value="Unassembled WGS sequence"/>
</dbReference>
<keyword evidence="1" id="KW-0378">Hydrolase</keyword>
<dbReference type="STRING" id="1034346.GCA_000313565_02047"/>
<organism evidence="3 4">
    <name type="scientific">Dielma fastidiosa</name>
    <dbReference type="NCBI Taxonomy" id="1034346"/>
    <lineage>
        <taxon>Bacteria</taxon>
        <taxon>Bacillati</taxon>
        <taxon>Bacillota</taxon>
        <taxon>Erysipelotrichia</taxon>
        <taxon>Erysipelotrichales</taxon>
        <taxon>Erysipelotrichaceae</taxon>
        <taxon>Dielma</taxon>
    </lineage>
</organism>
<dbReference type="InterPro" id="IPR029058">
    <property type="entry name" value="AB_hydrolase_fold"/>
</dbReference>
<dbReference type="PANTHER" id="PTHR43798:SF31">
    <property type="entry name" value="AB HYDROLASE SUPERFAMILY PROTEIN YCLE"/>
    <property type="match status" value="1"/>
</dbReference>
<proteinExistence type="predicted"/>
<dbReference type="InterPro" id="IPR000073">
    <property type="entry name" value="AB_hydrolase_1"/>
</dbReference>
<evidence type="ECO:0000259" key="2">
    <source>
        <dbReference type="Pfam" id="PF12697"/>
    </source>
</evidence>
<reference evidence="3 4" key="1">
    <citation type="submission" date="2018-05" db="EMBL/GenBank/DDBJ databases">
        <title>Genomic Encyclopedia of Type Strains, Phase IV (KMG-IV): sequencing the most valuable type-strain genomes for metagenomic binning, comparative biology and taxonomic classification.</title>
        <authorList>
            <person name="Goeker M."/>
        </authorList>
    </citation>
    <scope>NUCLEOTIDE SEQUENCE [LARGE SCALE GENOMIC DNA]</scope>
    <source>
        <strain evidence="3 4">JC118</strain>
    </source>
</reference>
<keyword evidence="4" id="KW-1185">Reference proteome</keyword>
<dbReference type="Gene3D" id="3.40.50.1820">
    <property type="entry name" value="alpha/beta hydrolase"/>
    <property type="match status" value="1"/>
</dbReference>
<gene>
    <name evidence="3" type="ORF">DES51_103131</name>
</gene>
<evidence type="ECO:0000313" key="4">
    <source>
        <dbReference type="Proteomes" id="UP000247612"/>
    </source>
</evidence>
<dbReference type="GO" id="GO:0016020">
    <property type="term" value="C:membrane"/>
    <property type="evidence" value="ECO:0007669"/>
    <property type="project" value="TreeGrafter"/>
</dbReference>
<dbReference type="AlphaFoldDB" id="A0A318KY26"/>
<protein>
    <submittedName>
        <fullName evidence="3">Pimeloyl-ACP methyl ester carboxylesterase</fullName>
    </submittedName>
</protein>
<dbReference type="InterPro" id="IPR050266">
    <property type="entry name" value="AB_hydrolase_sf"/>
</dbReference>
<evidence type="ECO:0000313" key="3">
    <source>
        <dbReference type="EMBL" id="PXX80536.1"/>
    </source>
</evidence>
<dbReference type="RefSeq" id="WP_022938352.1">
    <property type="nucleotide sequence ID" value="NZ_CABKRQ010000005.1"/>
</dbReference>
<dbReference type="OrthoDB" id="9775557at2"/>
<evidence type="ECO:0000256" key="1">
    <source>
        <dbReference type="ARBA" id="ARBA00022801"/>
    </source>
</evidence>
<comment type="caution">
    <text evidence="3">The sequence shown here is derived from an EMBL/GenBank/DDBJ whole genome shotgun (WGS) entry which is preliminary data.</text>
</comment>
<dbReference type="EMBL" id="QJKH01000003">
    <property type="protein sequence ID" value="PXX80536.1"/>
    <property type="molecule type" value="Genomic_DNA"/>
</dbReference>
<feature type="domain" description="AB hydrolase-1" evidence="2">
    <location>
        <begin position="14"/>
        <end position="219"/>
    </location>
</feature>
<dbReference type="SUPFAM" id="SSF53474">
    <property type="entry name" value="alpha/beta-Hydrolases"/>
    <property type="match status" value="1"/>
</dbReference>
<sequence>MNIHYQIAGSGRNVILLHGWGQNCTMMNPLQQKLKEHYRVASLDLFGFGESEAIENYDTFDDYVEAFHQFVLDHELTDPILIAHSFGARLAIRYALKYSVSAMILTGAAGIKPPLTWQKRWRQTCHKLSRWLPLPKPKGSYDYQHADVFQRKVLVQVVNEDLTPVLEKIKVPVLLIWGECDDQTPLWMGKKMEALMPEACLIVLEQEDHFAYYHQSGRFCAIVSAFLEGWCLS</sequence>
<name>A0A318KY26_9FIRM</name>
<dbReference type="GO" id="GO:0016787">
    <property type="term" value="F:hydrolase activity"/>
    <property type="evidence" value="ECO:0007669"/>
    <property type="project" value="UniProtKB-KW"/>
</dbReference>
<accession>A0A318KY26</accession>